<dbReference type="EMBL" id="AVOT02083840">
    <property type="protein sequence ID" value="MBW0569132.1"/>
    <property type="molecule type" value="Genomic_DNA"/>
</dbReference>
<organism evidence="1 2">
    <name type="scientific">Austropuccinia psidii MF-1</name>
    <dbReference type="NCBI Taxonomy" id="1389203"/>
    <lineage>
        <taxon>Eukaryota</taxon>
        <taxon>Fungi</taxon>
        <taxon>Dikarya</taxon>
        <taxon>Basidiomycota</taxon>
        <taxon>Pucciniomycotina</taxon>
        <taxon>Pucciniomycetes</taxon>
        <taxon>Pucciniales</taxon>
        <taxon>Sphaerophragmiaceae</taxon>
        <taxon>Austropuccinia</taxon>
    </lineage>
</organism>
<sequence>MIRKFCAYGQEFKGSDGFIHDWCTLIPALELAYKTSVHSSTGKKPEILEKGWNTRLPYDTLKKDLVDKHPTERSFKIILDKARNHANNCMQESFRYAKERWDKTHKPTGINF</sequence>
<comment type="caution">
    <text evidence="1">The sequence shown here is derived from an EMBL/GenBank/DDBJ whole genome shotgun (WGS) entry which is preliminary data.</text>
</comment>
<evidence type="ECO:0000313" key="1">
    <source>
        <dbReference type="EMBL" id="MBW0569132.1"/>
    </source>
</evidence>
<dbReference type="AlphaFoldDB" id="A0A9Q3JWP4"/>
<accession>A0A9Q3JWP4</accession>
<evidence type="ECO:0000313" key="2">
    <source>
        <dbReference type="Proteomes" id="UP000765509"/>
    </source>
</evidence>
<proteinExistence type="predicted"/>
<protein>
    <submittedName>
        <fullName evidence="1">Uncharacterized protein</fullName>
    </submittedName>
</protein>
<reference evidence="1" key="1">
    <citation type="submission" date="2021-03" db="EMBL/GenBank/DDBJ databases">
        <title>Draft genome sequence of rust myrtle Austropuccinia psidii MF-1, a brazilian biotype.</title>
        <authorList>
            <person name="Quecine M.C."/>
            <person name="Pachon D.M.R."/>
            <person name="Bonatelli M.L."/>
            <person name="Correr F.H."/>
            <person name="Franceschini L.M."/>
            <person name="Leite T.F."/>
            <person name="Margarido G.R.A."/>
            <person name="Almeida C.A."/>
            <person name="Ferrarezi J.A."/>
            <person name="Labate C.A."/>
        </authorList>
    </citation>
    <scope>NUCLEOTIDE SEQUENCE</scope>
    <source>
        <strain evidence="1">MF-1</strain>
    </source>
</reference>
<name>A0A9Q3JWP4_9BASI</name>
<gene>
    <name evidence="1" type="ORF">O181_108847</name>
</gene>
<dbReference type="Proteomes" id="UP000765509">
    <property type="component" value="Unassembled WGS sequence"/>
</dbReference>
<keyword evidence="2" id="KW-1185">Reference proteome</keyword>